<dbReference type="Gramene" id="scaffold_101204.1">
    <property type="protein sequence ID" value="scaffold_101204.1"/>
    <property type="gene ID" value="scaffold_101204.1"/>
</dbReference>
<gene>
    <name evidence="1" type="ORF">ARALYDRAFT_888410</name>
</gene>
<dbReference type="Proteomes" id="UP000008694">
    <property type="component" value="Unassembled WGS sequence"/>
</dbReference>
<dbReference type="Pfam" id="PF05056">
    <property type="entry name" value="DUF674"/>
    <property type="match status" value="4"/>
</dbReference>
<dbReference type="AlphaFoldDB" id="D7KLN0"/>
<proteinExistence type="predicted"/>
<dbReference type="PANTHER" id="PTHR33103">
    <property type="entry name" value="OS01G0153900 PROTEIN"/>
    <property type="match status" value="1"/>
</dbReference>
<reference evidence="2" key="1">
    <citation type="journal article" date="2011" name="Nat. Genet.">
        <title>The Arabidopsis lyrata genome sequence and the basis of rapid genome size change.</title>
        <authorList>
            <person name="Hu T.T."/>
            <person name="Pattyn P."/>
            <person name="Bakker E.G."/>
            <person name="Cao J."/>
            <person name="Cheng J.-F."/>
            <person name="Clark R.M."/>
            <person name="Fahlgren N."/>
            <person name="Fawcett J.A."/>
            <person name="Grimwood J."/>
            <person name="Gundlach H."/>
            <person name="Haberer G."/>
            <person name="Hollister J.D."/>
            <person name="Ossowski S."/>
            <person name="Ottilar R.P."/>
            <person name="Salamov A.A."/>
            <person name="Schneeberger K."/>
            <person name="Spannagl M."/>
            <person name="Wang X."/>
            <person name="Yang L."/>
            <person name="Nasrallah M.E."/>
            <person name="Bergelson J."/>
            <person name="Carrington J.C."/>
            <person name="Gaut B.S."/>
            <person name="Schmutz J."/>
            <person name="Mayer K.F.X."/>
            <person name="Van de Peer Y."/>
            <person name="Grigoriev I.V."/>
            <person name="Nordborg M."/>
            <person name="Weigel D."/>
            <person name="Guo Y.-L."/>
        </authorList>
    </citation>
    <scope>NUCLEOTIDE SEQUENCE [LARGE SCALE GENOMIC DNA]</scope>
    <source>
        <strain evidence="2">cv. MN47</strain>
    </source>
</reference>
<evidence type="ECO:0000313" key="2">
    <source>
        <dbReference type="Proteomes" id="UP000008694"/>
    </source>
</evidence>
<dbReference type="PANTHER" id="PTHR33103:SF27">
    <property type="entry name" value="OS04G0594700 PROTEIN"/>
    <property type="match status" value="1"/>
</dbReference>
<accession>D7KLN0</accession>
<protein>
    <recommendedName>
        <fullName evidence="3">DUF674 family protein</fullName>
    </recommendedName>
</protein>
<name>D7KLN0_ARALL</name>
<evidence type="ECO:0008006" key="3">
    <source>
        <dbReference type="Google" id="ProtNLM"/>
    </source>
</evidence>
<dbReference type="HOGENOM" id="CLU_030757_1_1_1"/>
<dbReference type="STRING" id="81972.D7KLN0"/>
<dbReference type="EMBL" id="GL348713">
    <property type="protein sequence ID" value="EFH68881.1"/>
    <property type="molecule type" value="Genomic_DNA"/>
</dbReference>
<evidence type="ECO:0000313" key="1">
    <source>
        <dbReference type="EMBL" id="EFH68881.1"/>
    </source>
</evidence>
<dbReference type="eggNOG" id="ENOG502RI50">
    <property type="taxonomic scope" value="Eukaryota"/>
</dbReference>
<organism evidence="2">
    <name type="scientific">Arabidopsis lyrata subsp. lyrata</name>
    <name type="common">Lyre-leaved rock-cress</name>
    <dbReference type="NCBI Taxonomy" id="81972"/>
    <lineage>
        <taxon>Eukaryota</taxon>
        <taxon>Viridiplantae</taxon>
        <taxon>Streptophyta</taxon>
        <taxon>Embryophyta</taxon>
        <taxon>Tracheophyta</taxon>
        <taxon>Spermatophyta</taxon>
        <taxon>Magnoliopsida</taxon>
        <taxon>eudicotyledons</taxon>
        <taxon>Gunneridae</taxon>
        <taxon>Pentapetalae</taxon>
        <taxon>rosids</taxon>
        <taxon>malvids</taxon>
        <taxon>Brassicales</taxon>
        <taxon>Brassicaceae</taxon>
        <taxon>Camelineae</taxon>
        <taxon>Arabidopsis</taxon>
    </lineage>
</organism>
<keyword evidence="2" id="KW-1185">Reference proteome</keyword>
<dbReference type="InterPro" id="IPR007750">
    <property type="entry name" value="DUF674"/>
</dbReference>
<sequence>MESSEKPILKLKLLVDRKTNKVVLAEAGKDFVDVLFGFMALPMGTIVRLLEKNSRNQKSQATRPATIGCFNNLYKSVVDMDEDDFMTEASKDMLLYPKFVKEKQCRQLKLYIGDDTEEFKVPDGVCDELFVSQKTSFHITETMEVAEFASIMIARRILLRLGYDSFKKLDIMSVDVGHEEVLSLLHCLFFSETPFTDVFLKKHSSCGMTRSHDMLTLPVEDGEGGKYFVTIPPTVYVEKQDQEDLYYAESRQAFRGSFLKKHSSCVEDEGEAGGPNEVVSLTIFVRRQDRKVLYAESGQDFVDLLFTFLAIPLESVWEITRIGGTNASSNTCMLPLQYSLQKSLLGVSYLNNDGSCQWTSHSNSGIVKRGATYMITDDLTITAANSCSTISLLEKLHTNLSYMEEHVINISKAEAINLLNASLVTSTPLTTTLSLLDEYEC</sequence>